<organism evidence="1 2">
    <name type="scientific">Shewanella japonica</name>
    <dbReference type="NCBI Taxonomy" id="93973"/>
    <lineage>
        <taxon>Bacteria</taxon>
        <taxon>Pseudomonadati</taxon>
        <taxon>Pseudomonadota</taxon>
        <taxon>Gammaproteobacteria</taxon>
        <taxon>Alteromonadales</taxon>
        <taxon>Shewanellaceae</taxon>
        <taxon>Shewanella</taxon>
    </lineage>
</organism>
<protein>
    <submittedName>
        <fullName evidence="1">Fe-S oxidoreductase</fullName>
    </submittedName>
</protein>
<dbReference type="InterPro" id="IPR005358">
    <property type="entry name" value="Puta_zinc/iron-chelating_dom"/>
</dbReference>
<evidence type="ECO:0000313" key="1">
    <source>
        <dbReference type="EMBL" id="ARD22375.1"/>
    </source>
</evidence>
<keyword evidence="2" id="KW-1185">Reference proteome</keyword>
<proteinExistence type="predicted"/>
<evidence type="ECO:0000313" key="2">
    <source>
        <dbReference type="Proteomes" id="UP000191820"/>
    </source>
</evidence>
<gene>
    <name evidence="1" type="ORF">SJ2017_2077</name>
</gene>
<sequence>MKIDINEIPSQTLNEIDPNATCITCKACCCKLEVMIISDTGVPDEYISEDSWGGQVMKRLDDGWCAAVDRGTLMCTIYENRPWICREFEMGSFECVEERKRLTVED</sequence>
<dbReference type="Proteomes" id="UP000191820">
    <property type="component" value="Chromosome"/>
</dbReference>
<name>A0ABN4YJA2_9GAMM</name>
<dbReference type="RefSeq" id="WP_080915731.1">
    <property type="nucleotide sequence ID" value="NZ_CP020472.1"/>
</dbReference>
<accession>A0ABN4YJA2</accession>
<dbReference type="Pfam" id="PF03692">
    <property type="entry name" value="CxxCxxCC"/>
    <property type="match status" value="1"/>
</dbReference>
<dbReference type="EMBL" id="CP020472">
    <property type="protein sequence ID" value="ARD22375.1"/>
    <property type="molecule type" value="Genomic_DNA"/>
</dbReference>
<reference evidence="1 2" key="1">
    <citation type="submission" date="2017-03" db="EMBL/GenBank/DDBJ databases">
        <title>Genome sequencing of Shewanella japonica KCTC 22435.</title>
        <authorList>
            <person name="Kim K.M."/>
        </authorList>
    </citation>
    <scope>NUCLEOTIDE SEQUENCE [LARGE SCALE GENOMIC DNA]</scope>
    <source>
        <strain evidence="1 2">KCTC 22435</strain>
    </source>
</reference>